<keyword evidence="5" id="KW-1185">Reference proteome</keyword>
<dbReference type="Gene3D" id="3.40.720.10">
    <property type="entry name" value="Alkaline Phosphatase, subunit A"/>
    <property type="match status" value="1"/>
</dbReference>
<dbReference type="InterPro" id="IPR017850">
    <property type="entry name" value="Alkaline_phosphatase_core_sf"/>
</dbReference>
<dbReference type="SUPFAM" id="SSF53649">
    <property type="entry name" value="Alkaline phosphatase-like"/>
    <property type="match status" value="1"/>
</dbReference>
<dbReference type="CDD" id="cd16146">
    <property type="entry name" value="ARS_like"/>
    <property type="match status" value="1"/>
</dbReference>
<dbReference type="Proteomes" id="UP001597297">
    <property type="component" value="Unassembled WGS sequence"/>
</dbReference>
<name>A0ABW5E984_9BACT</name>
<comment type="similarity">
    <text evidence="1">Belongs to the sulfatase family.</text>
</comment>
<gene>
    <name evidence="4" type="ORF">ACFSQZ_13780</name>
</gene>
<dbReference type="PANTHER" id="PTHR42693:SF53">
    <property type="entry name" value="ENDO-4-O-SULFATASE"/>
    <property type="match status" value="1"/>
</dbReference>
<sequence>MKILSILLSLTIGLQAASLEKSRPNIVFVLTDDQGMGDLSCMGNPILKTPNIDAFYEKSSRFTYFQVNPTCTPTRAAIMSGREPFAVGVSHTILSRERLALDVVTMPQALQTAGYKNGIFGKWHLGDEGEEYIPNNRGFDEVFIHGAGGLGQEQFGDLMGNANAKYFDNLILHNDTVVKTKGFCTDVFFQAALGWMKEQIEAKQPYFSYIALNAPHGPFYAPEENIKRFKDMGMDGKAAARYGMIENIDTNFGLLMQKLEEWNQLENTLVIFMTDNGMSMGSYKINGERRTPFNANMKGTKNSLWEGGTRVPSFWYLKGKTKEGSDIPALAADLDIYKTFCALTGAAIPESKLPPGGRSLLPLLENPDDGSKAWPNRTLFFNKGRWGSKGLTKEQAKYACAVRTQKWRLVHNKFLYDITNDLMQENDLAAQNPEVVKELQKKYEAWWKAVQAPLAINEGLETPKKGNYYLQRLQVKQLKENGEPPLWEPKAF</sequence>
<protein>
    <submittedName>
        <fullName evidence="4">Arylsulfatase</fullName>
    </submittedName>
</protein>
<evidence type="ECO:0000259" key="3">
    <source>
        <dbReference type="Pfam" id="PF00884"/>
    </source>
</evidence>
<comment type="caution">
    <text evidence="4">The sequence shown here is derived from an EMBL/GenBank/DDBJ whole genome shotgun (WGS) entry which is preliminary data.</text>
</comment>
<keyword evidence="2" id="KW-0378">Hydrolase</keyword>
<dbReference type="EMBL" id="JBHUJC010000042">
    <property type="protein sequence ID" value="MFD2277540.1"/>
    <property type="molecule type" value="Genomic_DNA"/>
</dbReference>
<dbReference type="InterPro" id="IPR000917">
    <property type="entry name" value="Sulfatase_N"/>
</dbReference>
<evidence type="ECO:0000256" key="2">
    <source>
        <dbReference type="ARBA" id="ARBA00022801"/>
    </source>
</evidence>
<proteinExistence type="inferred from homology"/>
<reference evidence="5" key="1">
    <citation type="journal article" date="2019" name="Int. J. Syst. Evol. Microbiol.">
        <title>The Global Catalogue of Microorganisms (GCM) 10K type strain sequencing project: providing services to taxonomists for standard genome sequencing and annotation.</title>
        <authorList>
            <consortium name="The Broad Institute Genomics Platform"/>
            <consortium name="The Broad Institute Genome Sequencing Center for Infectious Disease"/>
            <person name="Wu L."/>
            <person name="Ma J."/>
        </authorList>
    </citation>
    <scope>NUCLEOTIDE SEQUENCE [LARGE SCALE GENOMIC DNA]</scope>
    <source>
        <strain evidence="5">JCM 16545</strain>
    </source>
</reference>
<organism evidence="4 5">
    <name type="scientific">Rubritalea spongiae</name>
    <dbReference type="NCBI Taxonomy" id="430797"/>
    <lineage>
        <taxon>Bacteria</taxon>
        <taxon>Pseudomonadati</taxon>
        <taxon>Verrucomicrobiota</taxon>
        <taxon>Verrucomicrobiia</taxon>
        <taxon>Verrucomicrobiales</taxon>
        <taxon>Rubritaleaceae</taxon>
        <taxon>Rubritalea</taxon>
    </lineage>
</organism>
<feature type="domain" description="Sulfatase N-terminal" evidence="3">
    <location>
        <begin position="24"/>
        <end position="345"/>
    </location>
</feature>
<dbReference type="Gene3D" id="3.30.1120.10">
    <property type="match status" value="1"/>
</dbReference>
<dbReference type="PANTHER" id="PTHR42693">
    <property type="entry name" value="ARYLSULFATASE FAMILY MEMBER"/>
    <property type="match status" value="1"/>
</dbReference>
<accession>A0ABW5E984</accession>
<evidence type="ECO:0000313" key="4">
    <source>
        <dbReference type="EMBL" id="MFD2277540.1"/>
    </source>
</evidence>
<evidence type="ECO:0000313" key="5">
    <source>
        <dbReference type="Proteomes" id="UP001597297"/>
    </source>
</evidence>
<evidence type="ECO:0000256" key="1">
    <source>
        <dbReference type="ARBA" id="ARBA00008779"/>
    </source>
</evidence>
<dbReference type="Pfam" id="PF00884">
    <property type="entry name" value="Sulfatase"/>
    <property type="match status" value="1"/>
</dbReference>
<dbReference type="InterPro" id="IPR050738">
    <property type="entry name" value="Sulfatase"/>
</dbReference>
<dbReference type="RefSeq" id="WP_377093501.1">
    <property type="nucleotide sequence ID" value="NZ_JBHSJM010000001.1"/>
</dbReference>